<dbReference type="SMART" id="SM00072">
    <property type="entry name" value="GuKc"/>
    <property type="match status" value="1"/>
</dbReference>
<dbReference type="InterPro" id="IPR017665">
    <property type="entry name" value="Guanylate_kinase"/>
</dbReference>
<comment type="caution">
    <text evidence="8">The sequence shown here is derived from an EMBL/GenBank/DDBJ whole genome shotgun (WGS) entry which is preliminary data.</text>
</comment>
<dbReference type="Gene3D" id="3.40.50.300">
    <property type="entry name" value="P-loop containing nucleotide triphosphate hydrolases"/>
    <property type="match status" value="1"/>
</dbReference>
<dbReference type="InterPro" id="IPR027417">
    <property type="entry name" value="P-loop_NTPase"/>
</dbReference>
<accession>A0A835ZDV7</accession>
<keyword evidence="4" id="KW-0547">Nucleotide-binding</keyword>
<evidence type="ECO:0000259" key="7">
    <source>
        <dbReference type="PROSITE" id="PS50052"/>
    </source>
</evidence>
<evidence type="ECO:0000256" key="4">
    <source>
        <dbReference type="ARBA" id="ARBA00022741"/>
    </source>
</evidence>
<sequence length="230" mass="24367">MAATFKLARRPNTVASCGTGCFAVGGRPVEGHKPLVICGPSGVGKGTIIKRLFDKYPSHLGFSVSHTTRAPRPGEEDGVHYHFAATADMAAAVARGDFIEHAEVHGNRYGTSFAAVAAVAHAGRVPVLDIDMAGVAAIRHAALLDPHYVFIAPPDMAQLEARLRGRATEREEDVVKRLAAARAEVDYGTQPGNFDAVVVNADLEAAVAQLCAELARWYPWLGAAAERCDG</sequence>
<evidence type="ECO:0000256" key="3">
    <source>
        <dbReference type="ARBA" id="ARBA00022679"/>
    </source>
</evidence>
<reference evidence="8" key="1">
    <citation type="submission" date="2021-02" db="EMBL/GenBank/DDBJ databases">
        <title>First Annotated Genome of the Yellow-green Alga Tribonema minus.</title>
        <authorList>
            <person name="Mahan K.M."/>
        </authorList>
    </citation>
    <scope>NUCLEOTIDE SEQUENCE</scope>
    <source>
        <strain evidence="8">UTEX B ZZ1240</strain>
    </source>
</reference>
<dbReference type="Proteomes" id="UP000664859">
    <property type="component" value="Unassembled WGS sequence"/>
</dbReference>
<feature type="domain" description="Guanylate kinase-like" evidence="7">
    <location>
        <begin position="32"/>
        <end position="215"/>
    </location>
</feature>
<evidence type="ECO:0000256" key="1">
    <source>
        <dbReference type="ARBA" id="ARBA00005790"/>
    </source>
</evidence>
<keyword evidence="6" id="KW-0067">ATP-binding</keyword>
<evidence type="ECO:0000256" key="6">
    <source>
        <dbReference type="ARBA" id="ARBA00022840"/>
    </source>
</evidence>
<dbReference type="FunFam" id="3.40.50.300:FF:000776">
    <property type="entry name" value="Guanylate kinase 2"/>
    <property type="match status" value="1"/>
</dbReference>
<dbReference type="GO" id="GO:0005524">
    <property type="term" value="F:ATP binding"/>
    <property type="evidence" value="ECO:0007669"/>
    <property type="project" value="UniProtKB-KW"/>
</dbReference>
<keyword evidence="9" id="KW-1185">Reference proteome</keyword>
<dbReference type="GO" id="GO:0004385">
    <property type="term" value="F:GMP kinase activity"/>
    <property type="evidence" value="ECO:0007669"/>
    <property type="project" value="UniProtKB-EC"/>
</dbReference>
<dbReference type="FunFam" id="3.30.63.10:FF:000002">
    <property type="entry name" value="Guanylate kinase 1"/>
    <property type="match status" value="1"/>
</dbReference>
<name>A0A835ZDV7_9STRA</name>
<dbReference type="OrthoDB" id="6334211at2759"/>
<gene>
    <name evidence="8" type="ORF">JKP88DRAFT_271357</name>
</gene>
<evidence type="ECO:0000313" key="8">
    <source>
        <dbReference type="EMBL" id="KAG5191176.1"/>
    </source>
</evidence>
<protein>
    <recommendedName>
        <fullName evidence="2">guanylate kinase</fullName>
        <ecNumber evidence="2">2.7.4.8</ecNumber>
    </recommendedName>
</protein>
<dbReference type="PANTHER" id="PTHR23117">
    <property type="entry name" value="GUANYLATE KINASE-RELATED"/>
    <property type="match status" value="1"/>
</dbReference>
<dbReference type="SUPFAM" id="SSF52540">
    <property type="entry name" value="P-loop containing nucleoside triphosphate hydrolases"/>
    <property type="match status" value="1"/>
</dbReference>
<evidence type="ECO:0000313" key="9">
    <source>
        <dbReference type="Proteomes" id="UP000664859"/>
    </source>
</evidence>
<dbReference type="InterPro" id="IPR008145">
    <property type="entry name" value="GK/Ca_channel_bsu"/>
</dbReference>
<dbReference type="CDD" id="cd00071">
    <property type="entry name" value="GMPK"/>
    <property type="match status" value="1"/>
</dbReference>
<dbReference type="PROSITE" id="PS50052">
    <property type="entry name" value="GUANYLATE_KINASE_2"/>
    <property type="match status" value="1"/>
</dbReference>
<proteinExistence type="inferred from homology"/>
<organism evidence="8 9">
    <name type="scientific">Tribonema minus</name>
    <dbReference type="NCBI Taxonomy" id="303371"/>
    <lineage>
        <taxon>Eukaryota</taxon>
        <taxon>Sar</taxon>
        <taxon>Stramenopiles</taxon>
        <taxon>Ochrophyta</taxon>
        <taxon>PX clade</taxon>
        <taxon>Xanthophyceae</taxon>
        <taxon>Tribonematales</taxon>
        <taxon>Tribonemataceae</taxon>
        <taxon>Tribonema</taxon>
    </lineage>
</organism>
<keyword evidence="3" id="KW-0808">Transferase</keyword>
<evidence type="ECO:0000256" key="5">
    <source>
        <dbReference type="ARBA" id="ARBA00022777"/>
    </source>
</evidence>
<dbReference type="GO" id="GO:0005829">
    <property type="term" value="C:cytosol"/>
    <property type="evidence" value="ECO:0007669"/>
    <property type="project" value="TreeGrafter"/>
</dbReference>
<keyword evidence="5 8" id="KW-0418">Kinase</keyword>
<dbReference type="EMBL" id="JAFCMP010000023">
    <property type="protein sequence ID" value="KAG5191176.1"/>
    <property type="molecule type" value="Genomic_DNA"/>
</dbReference>
<dbReference type="InterPro" id="IPR008144">
    <property type="entry name" value="Guanylate_kin-like_dom"/>
</dbReference>
<dbReference type="NCBIfam" id="TIGR03263">
    <property type="entry name" value="guanyl_kin"/>
    <property type="match status" value="1"/>
</dbReference>
<evidence type="ECO:0000256" key="2">
    <source>
        <dbReference type="ARBA" id="ARBA00012961"/>
    </source>
</evidence>
<dbReference type="EC" id="2.7.4.8" evidence="2"/>
<comment type="similarity">
    <text evidence="1">Belongs to the guanylate kinase family.</text>
</comment>
<dbReference type="Pfam" id="PF00625">
    <property type="entry name" value="Guanylate_kin"/>
    <property type="match status" value="1"/>
</dbReference>
<dbReference type="PANTHER" id="PTHR23117:SF13">
    <property type="entry name" value="GUANYLATE KINASE"/>
    <property type="match status" value="1"/>
</dbReference>
<dbReference type="AlphaFoldDB" id="A0A835ZDV7"/>